<reference evidence="2 3" key="1">
    <citation type="submission" date="2024-02" db="EMBL/GenBank/DDBJ databases">
        <title>De novo assembly and annotation of 12 fungi associated with fruit tree decline syndrome in Ontario, Canada.</title>
        <authorList>
            <person name="Sulman M."/>
            <person name="Ellouze W."/>
            <person name="Ilyukhin E."/>
        </authorList>
    </citation>
    <scope>NUCLEOTIDE SEQUENCE [LARGE SCALE GENOMIC DNA]</scope>
    <source>
        <strain evidence="2 3">M169</strain>
    </source>
</reference>
<dbReference type="Pfam" id="PF05686">
    <property type="entry name" value="Glyco_transf_90"/>
    <property type="match status" value="1"/>
</dbReference>
<gene>
    <name evidence="2" type="ORF">SLS63_000128</name>
</gene>
<dbReference type="InterPro" id="IPR051091">
    <property type="entry name" value="O-Glucosyltr/Glycosyltrsf_90"/>
</dbReference>
<keyword evidence="3" id="KW-1185">Reference proteome</keyword>
<feature type="domain" description="Glycosyl transferase CAP10" evidence="1">
    <location>
        <begin position="274"/>
        <end position="546"/>
    </location>
</feature>
<dbReference type="PANTHER" id="PTHR12203">
    <property type="entry name" value="KDEL LYS-ASP-GLU-LEU CONTAINING - RELATED"/>
    <property type="match status" value="1"/>
</dbReference>
<organism evidence="2 3">
    <name type="scientific">Diaporthe eres</name>
    <name type="common">Phomopsis oblonga</name>
    <dbReference type="NCBI Taxonomy" id="83184"/>
    <lineage>
        <taxon>Eukaryota</taxon>
        <taxon>Fungi</taxon>
        <taxon>Dikarya</taxon>
        <taxon>Ascomycota</taxon>
        <taxon>Pezizomycotina</taxon>
        <taxon>Sordariomycetes</taxon>
        <taxon>Sordariomycetidae</taxon>
        <taxon>Diaporthales</taxon>
        <taxon>Diaporthaceae</taxon>
        <taxon>Diaporthe</taxon>
        <taxon>Diaporthe eres species complex</taxon>
    </lineage>
</organism>
<evidence type="ECO:0000313" key="2">
    <source>
        <dbReference type="EMBL" id="KAK7742564.1"/>
    </source>
</evidence>
<dbReference type="EMBL" id="JAKNSF020000001">
    <property type="protein sequence ID" value="KAK7742564.1"/>
    <property type="molecule type" value="Genomic_DNA"/>
</dbReference>
<evidence type="ECO:0000313" key="3">
    <source>
        <dbReference type="Proteomes" id="UP001430848"/>
    </source>
</evidence>
<evidence type="ECO:0000259" key="1">
    <source>
        <dbReference type="SMART" id="SM00672"/>
    </source>
</evidence>
<dbReference type="SMART" id="SM00672">
    <property type="entry name" value="CAP10"/>
    <property type="match status" value="1"/>
</dbReference>
<accession>A0ABR1PQ97</accession>
<name>A0ABR1PQ97_DIAER</name>
<proteinExistence type="predicted"/>
<dbReference type="PANTHER" id="PTHR12203:SF61">
    <property type="entry name" value="CAPSULE PROTEIN"/>
    <property type="match status" value="1"/>
</dbReference>
<protein>
    <recommendedName>
        <fullName evidence="1">Glycosyl transferase CAP10 domain-containing protein</fullName>
    </recommendedName>
</protein>
<sequence length="550" mass="63684">MHAFFFMLHPTYMARKARFHKEAVLLGIVCALVILLLLPRQRAFPRPPTKASKNGPPHPVQLLHQQAIRDFEELLSQQSQSPDEAAAEYEERYGKPPPPGFKEWVKYALRQHSPIIDDFDTIFENVEPFHQYSPERLKNLMEKATAGDNAAATLCSYTKADGFQDCAYFADVMEWIFGDAKKRLPDIKVPVNTLDEPSVLLMNDANDDMASEWPNLAHQNIVDKVAEACMVRGQTTVDRLLTNKVETFGLPFVQSVEEEKDLCLHPEYKEYHGFLNTPTSFRQLGTAVPLLSRAAPYPFSDILMPSPHYAFPHNLYNRILDTPWHKKKNAVFWHGSTTGGHWHKDTSWRHGHRQRLAILANMHAKGQNYTYLQPANDTGQASDPWHTYTTPNLDRKLYNVHISAALQCDDDECEQQTRFFRIDEHSDQPPTQPYRYRFAFDIDGNSYSGRFHKALAGHTTPLKMSIFREWHDERLIPWLHYVPVSQSMDELPELMRFLATTDEGQEVAFRIAEEGRKWYHRALTPVHQGLYLYRLFLELAWLLDLERPVE</sequence>
<dbReference type="InterPro" id="IPR006598">
    <property type="entry name" value="CAP10"/>
</dbReference>
<dbReference type="Proteomes" id="UP001430848">
    <property type="component" value="Unassembled WGS sequence"/>
</dbReference>
<comment type="caution">
    <text evidence="2">The sequence shown here is derived from an EMBL/GenBank/DDBJ whole genome shotgun (WGS) entry which is preliminary data.</text>
</comment>